<gene>
    <name evidence="1" type="ORF">O6P43_030158</name>
</gene>
<evidence type="ECO:0000313" key="2">
    <source>
        <dbReference type="Proteomes" id="UP001163823"/>
    </source>
</evidence>
<dbReference type="KEGG" id="qsa:O6P43_030158"/>
<evidence type="ECO:0000313" key="1">
    <source>
        <dbReference type="EMBL" id="KAJ7949867.1"/>
    </source>
</evidence>
<comment type="caution">
    <text evidence="1">The sequence shown here is derived from an EMBL/GenBank/DDBJ whole genome shotgun (WGS) entry which is preliminary data.</text>
</comment>
<organism evidence="1 2">
    <name type="scientific">Quillaja saponaria</name>
    <name type="common">Soap bark tree</name>
    <dbReference type="NCBI Taxonomy" id="32244"/>
    <lineage>
        <taxon>Eukaryota</taxon>
        <taxon>Viridiplantae</taxon>
        <taxon>Streptophyta</taxon>
        <taxon>Embryophyta</taxon>
        <taxon>Tracheophyta</taxon>
        <taxon>Spermatophyta</taxon>
        <taxon>Magnoliopsida</taxon>
        <taxon>eudicotyledons</taxon>
        <taxon>Gunneridae</taxon>
        <taxon>Pentapetalae</taxon>
        <taxon>rosids</taxon>
        <taxon>fabids</taxon>
        <taxon>Fabales</taxon>
        <taxon>Quillajaceae</taxon>
        <taxon>Quillaja</taxon>
    </lineage>
</organism>
<sequence>MLLGWGVEDVFRGTTVILFVLSFKQQHHHNSMEATRIFSEHDGSSSSFIFIDSSTKGGDLVADGGWQQQRISQPVSLNSSNHEA</sequence>
<dbReference type="EMBL" id="JARAOO010000012">
    <property type="protein sequence ID" value="KAJ7949867.1"/>
    <property type="molecule type" value="Genomic_DNA"/>
</dbReference>
<dbReference type="AlphaFoldDB" id="A0AAD7L1X6"/>
<name>A0AAD7L1X6_QUISA</name>
<accession>A0AAD7L1X6</accession>
<protein>
    <submittedName>
        <fullName evidence="1">Uncharacterized protein</fullName>
    </submittedName>
</protein>
<dbReference type="Proteomes" id="UP001163823">
    <property type="component" value="Chromosome 12"/>
</dbReference>
<proteinExistence type="predicted"/>
<keyword evidence="2" id="KW-1185">Reference proteome</keyword>
<reference evidence="1" key="1">
    <citation type="journal article" date="2023" name="Science">
        <title>Elucidation of the pathway for biosynthesis of saponin adjuvants from the soapbark tree.</title>
        <authorList>
            <person name="Reed J."/>
            <person name="Orme A."/>
            <person name="El-Demerdash A."/>
            <person name="Owen C."/>
            <person name="Martin L.B.B."/>
            <person name="Misra R.C."/>
            <person name="Kikuchi S."/>
            <person name="Rejzek M."/>
            <person name="Martin A.C."/>
            <person name="Harkess A."/>
            <person name="Leebens-Mack J."/>
            <person name="Louveau T."/>
            <person name="Stephenson M.J."/>
            <person name="Osbourn A."/>
        </authorList>
    </citation>
    <scope>NUCLEOTIDE SEQUENCE</scope>
    <source>
        <strain evidence="1">S10</strain>
    </source>
</reference>